<gene>
    <name evidence="3" type="ORF">METZ01_LOCUS95925</name>
</gene>
<name>A0A381VSM3_9ZZZZ</name>
<sequence>MKNYLNLPWSKNYKKVLSLDGGGVRVIASIIFLKKLEESTGKSIFELFDYFIGVSAGGANALLIALNQLNATELEKFWSQKNLEKIMIRSFWDRRTFFQNKPKYKEEFKVNLFKTYFQGSYLKDSKKPVAVLAYDLEKRKPRVIASYTDDKMMSRTVACATSAAPLYYPTVKTEDDSWLIDGGVVANNPCLIGYNEARKYFNTNKIKVFSLGTGINRKKIDGESSIDWGAFGWLRNDIIGVLLESHLDHDILYDLIGDNYLRINSSIGDVNYVMDDYSSKNLAKIRSLGEQWWNKFGSQSLEFIK</sequence>
<feature type="domain" description="PNPLA" evidence="2">
    <location>
        <begin position="17"/>
        <end position="194"/>
    </location>
</feature>
<evidence type="ECO:0000313" key="3">
    <source>
        <dbReference type="EMBL" id="SVA43071.1"/>
    </source>
</evidence>
<dbReference type="GO" id="GO:0006629">
    <property type="term" value="P:lipid metabolic process"/>
    <property type="evidence" value="ECO:0007669"/>
    <property type="project" value="UniProtKB-KW"/>
</dbReference>
<dbReference type="InterPro" id="IPR002641">
    <property type="entry name" value="PNPLA_dom"/>
</dbReference>
<dbReference type="PANTHER" id="PTHR24138">
    <property type="entry name" value="INTRACELLLAR PHOSPHOLIPASE A FAMILY"/>
    <property type="match status" value="1"/>
</dbReference>
<dbReference type="PANTHER" id="PTHR24138:SF12">
    <property type="entry name" value="PATATIN FAMILY PROTEIN"/>
    <property type="match status" value="1"/>
</dbReference>
<evidence type="ECO:0000256" key="1">
    <source>
        <dbReference type="ARBA" id="ARBA00023098"/>
    </source>
</evidence>
<dbReference type="InterPro" id="IPR047156">
    <property type="entry name" value="Teg/CotR/CapV-like"/>
</dbReference>
<dbReference type="Pfam" id="PF01734">
    <property type="entry name" value="Patatin"/>
    <property type="match status" value="1"/>
</dbReference>
<protein>
    <recommendedName>
        <fullName evidence="2">PNPLA domain-containing protein</fullName>
    </recommendedName>
</protein>
<dbReference type="AlphaFoldDB" id="A0A381VSM3"/>
<evidence type="ECO:0000259" key="2">
    <source>
        <dbReference type="PROSITE" id="PS51635"/>
    </source>
</evidence>
<dbReference type="CDD" id="cd07199">
    <property type="entry name" value="Pat17_PNPLA8_PNPLA9_like"/>
    <property type="match status" value="1"/>
</dbReference>
<keyword evidence="1" id="KW-0443">Lipid metabolism</keyword>
<dbReference type="SUPFAM" id="SSF52151">
    <property type="entry name" value="FabD/lysophospholipase-like"/>
    <property type="match status" value="1"/>
</dbReference>
<organism evidence="3">
    <name type="scientific">marine metagenome</name>
    <dbReference type="NCBI Taxonomy" id="408172"/>
    <lineage>
        <taxon>unclassified sequences</taxon>
        <taxon>metagenomes</taxon>
        <taxon>ecological metagenomes</taxon>
    </lineage>
</organism>
<dbReference type="EMBL" id="UINC01009610">
    <property type="protein sequence ID" value="SVA43071.1"/>
    <property type="molecule type" value="Genomic_DNA"/>
</dbReference>
<dbReference type="Gene3D" id="3.40.1090.10">
    <property type="entry name" value="Cytosolic phospholipase A2 catalytic domain"/>
    <property type="match status" value="1"/>
</dbReference>
<accession>A0A381VSM3</accession>
<dbReference type="PROSITE" id="PS51635">
    <property type="entry name" value="PNPLA"/>
    <property type="match status" value="1"/>
</dbReference>
<dbReference type="InterPro" id="IPR016035">
    <property type="entry name" value="Acyl_Trfase/lysoPLipase"/>
</dbReference>
<proteinExistence type="predicted"/>
<reference evidence="3" key="1">
    <citation type="submission" date="2018-05" db="EMBL/GenBank/DDBJ databases">
        <authorList>
            <person name="Lanie J.A."/>
            <person name="Ng W.-L."/>
            <person name="Kazmierczak K.M."/>
            <person name="Andrzejewski T.M."/>
            <person name="Davidsen T.M."/>
            <person name="Wayne K.J."/>
            <person name="Tettelin H."/>
            <person name="Glass J.I."/>
            <person name="Rusch D."/>
            <person name="Podicherti R."/>
            <person name="Tsui H.-C.T."/>
            <person name="Winkler M.E."/>
        </authorList>
    </citation>
    <scope>NUCLEOTIDE SEQUENCE</scope>
</reference>